<dbReference type="AlphaFoldDB" id="A0A0K0GRF8"/>
<evidence type="ECO:0000313" key="2">
    <source>
        <dbReference type="EMBL" id="ACD61564.1"/>
    </source>
</evidence>
<feature type="region of interest" description="Disordered" evidence="1">
    <location>
        <begin position="1"/>
        <end position="31"/>
    </location>
</feature>
<organism evidence="2 3">
    <name type="scientific">Xanthomonas oryzae pv. oryzae (strain PXO99A)</name>
    <dbReference type="NCBI Taxonomy" id="360094"/>
    <lineage>
        <taxon>Bacteria</taxon>
        <taxon>Pseudomonadati</taxon>
        <taxon>Pseudomonadota</taxon>
        <taxon>Gammaproteobacteria</taxon>
        <taxon>Lysobacterales</taxon>
        <taxon>Lysobacteraceae</taxon>
        <taxon>Xanthomonas</taxon>
    </lineage>
</organism>
<dbReference type="Proteomes" id="UP000001740">
    <property type="component" value="Chromosome"/>
</dbReference>
<evidence type="ECO:0000313" key="3">
    <source>
        <dbReference type="Proteomes" id="UP000001740"/>
    </source>
</evidence>
<reference evidence="2 3" key="1">
    <citation type="journal article" date="2008" name="BMC Genomics">
        <title>Genome sequence and rapid evolution of the rice pathogen Xanthomonas oryzae pv. oryzae PXO99A.</title>
        <authorList>
            <person name="Salzberg S.L."/>
            <person name="Sommer D.D."/>
            <person name="Schatz M.C."/>
            <person name="Phillippy A.M."/>
            <person name="Rabinowicz P.D."/>
            <person name="Tsuge S."/>
            <person name="Furutani A."/>
            <person name="Ochiai H."/>
            <person name="Delcher A.L."/>
            <person name="Kelley D."/>
            <person name="Madupu R."/>
            <person name="Puiu D."/>
            <person name="Radune D."/>
            <person name="Shumway M."/>
            <person name="Trapnell C."/>
            <person name="Aparna G."/>
            <person name="Jha G."/>
            <person name="Pandey A."/>
            <person name="Patil P.B."/>
            <person name="Ishihara H."/>
            <person name="Meyer D.F."/>
            <person name="Szurek B."/>
            <person name="Verdier V."/>
            <person name="Koebnik R."/>
            <person name="Dow J.M."/>
            <person name="Ryan R.P."/>
            <person name="Hirata H."/>
            <person name="Tsuyumu S."/>
            <person name="Won Lee S."/>
            <person name="Seo Y.S."/>
            <person name="Sriariyanum M."/>
            <person name="Ronald P.C."/>
            <person name="Sonti R.V."/>
            <person name="Van Sluys M.A."/>
            <person name="Leach J.E."/>
            <person name="White F.F."/>
            <person name="Bogdanove A.J."/>
        </authorList>
    </citation>
    <scope>NUCLEOTIDE SEQUENCE [LARGE SCALE GENOMIC DNA]</scope>
    <source>
        <strain evidence="2 3">PXO99A</strain>
    </source>
</reference>
<gene>
    <name evidence="2" type="ordered locus">PXO_03251</name>
</gene>
<protein>
    <submittedName>
        <fullName evidence="2">Uncharacterized protein</fullName>
    </submittedName>
</protein>
<sequence length="57" mass="6250">MPVTGASDDAAAPRRAEDKAPDALSQQQQQRHVRWRSGCWAIAAADVQPRSDTATFR</sequence>
<dbReference type="KEGG" id="xop:PXO_03251"/>
<dbReference type="EMBL" id="CP000967">
    <property type="protein sequence ID" value="ACD61564.1"/>
    <property type="molecule type" value="Genomic_DNA"/>
</dbReference>
<proteinExistence type="predicted"/>
<name>A0A0K0GRF8_XANOP</name>
<evidence type="ECO:0000256" key="1">
    <source>
        <dbReference type="SAM" id="MobiDB-lite"/>
    </source>
</evidence>
<dbReference type="HOGENOM" id="CLU_2995642_0_0_6"/>
<feature type="compositionally biased region" description="Basic and acidic residues" evidence="1">
    <location>
        <begin position="11"/>
        <end position="21"/>
    </location>
</feature>
<accession>A0A0K0GRF8</accession>